<dbReference type="InterPro" id="IPR005546">
    <property type="entry name" value="Autotransporte_beta"/>
</dbReference>
<dbReference type="InterPro" id="IPR036709">
    <property type="entry name" value="Autotransporte_beta_dom_sf"/>
</dbReference>
<dbReference type="Proteomes" id="UP000194977">
    <property type="component" value="Unassembled WGS sequence"/>
</dbReference>
<dbReference type="InterPro" id="IPR006315">
    <property type="entry name" value="OM_autotransptr_brl_dom"/>
</dbReference>
<dbReference type="GO" id="GO:0019867">
    <property type="term" value="C:outer membrane"/>
    <property type="evidence" value="ECO:0007669"/>
    <property type="project" value="InterPro"/>
</dbReference>
<dbReference type="OrthoDB" id="7067411at2"/>
<dbReference type="EMBL" id="NART01000001">
    <property type="protein sequence ID" value="OTQ11987.1"/>
    <property type="molecule type" value="Genomic_DNA"/>
</dbReference>
<dbReference type="EMBL" id="NARP01000009">
    <property type="protein sequence ID" value="OTQ00363.1"/>
    <property type="molecule type" value="Genomic_DNA"/>
</dbReference>
<dbReference type="Gene3D" id="2.40.128.130">
    <property type="entry name" value="Autotransporter beta-domain"/>
    <property type="match status" value="1"/>
</dbReference>
<dbReference type="Pfam" id="PF03797">
    <property type="entry name" value="Autotransporter"/>
    <property type="match status" value="1"/>
</dbReference>
<proteinExistence type="predicted"/>
<evidence type="ECO:0000259" key="2">
    <source>
        <dbReference type="PROSITE" id="PS51208"/>
    </source>
</evidence>
<keyword evidence="5" id="KW-1185">Reference proteome</keyword>
<comment type="caution">
    <text evidence="3">The sequence shown here is derived from an EMBL/GenBank/DDBJ whole genome shotgun (WGS) entry which is preliminary data.</text>
</comment>
<name>A0A242NKE5_9GAMM</name>
<evidence type="ECO:0000256" key="1">
    <source>
        <dbReference type="SAM" id="SignalP"/>
    </source>
</evidence>
<feature type="domain" description="Autotransporter" evidence="2">
    <location>
        <begin position="536"/>
        <end position="815"/>
    </location>
</feature>
<dbReference type="SMART" id="SM00869">
    <property type="entry name" value="Autotransporter"/>
    <property type="match status" value="1"/>
</dbReference>
<dbReference type="SUPFAM" id="SSF103515">
    <property type="entry name" value="Autotransporter"/>
    <property type="match status" value="1"/>
</dbReference>
<dbReference type="PROSITE" id="PS51208">
    <property type="entry name" value="AUTOTRANSPORTER"/>
    <property type="match status" value="1"/>
</dbReference>
<protein>
    <recommendedName>
        <fullName evidence="2">Autotransporter domain-containing protein</fullName>
    </recommendedName>
</protein>
<keyword evidence="1" id="KW-0732">Signal</keyword>
<dbReference type="AlphaFoldDB" id="A0A242NKE5"/>
<sequence>MKIKLISFLITTVFGASYAQAYNYDASTDIKLPFNQINERYFLTNSSNLPINITTSDDLTVNSEGSFHLGFTGKTTTEPASIASSDINMTVNGNFQIYNDTWIGKFDTKFFTDYLGLHTDFPYDPIDHNIDVHVTGDINVELGADKKRGGLMILSGNVMGTGQTTTGKTTVKVDGDTNIHSGDNHLAGTSSSPARLITRSFNITGGDIEIIGAKTVLETTNNDIQRSSVVVGKTGKMIIMRGGTVDLSHGGNFDVIDKGILTASRGDGFVKLSSNGQLNIDKTATIESSKGSLYISDQHNNTSHLNIAGIINFGISDTKQYNTIHGDNVNILSSAKISATDDFIKSSLKYISSEINATVLSANNSLNISNIKDGETKALIQNIYGDLNFKKIGNELKFVNASNVTDFSNIQHAKLAAERQISRYYEQVGTKVKNIAKGFAQNLAKVSYESLYNTSTNGNVSSDKSLAGDLNWDILAAIGRGNLAIENKNSSLYFNRNLAGLYNNNHGLHLTEIALSSFNYTRNTLNKRIEQFDQTNKGMDDNLWINLINHHQSANNYQGISGYKYTSNGFIVGYDKQIIDNFLVGTTFSYTSGKYKDKAASSNDSDISNYQIQLYSGYRFPNNITTSAYVGYNYGKNHLDTYDNYYLINEKFHSNTWNVGSTIGYNWQVQEKLTLIPSISLNYLYTENSSHNASYNKIDLVKYGKASNSAFLIPMDMTIDYSIFKDQDNQISLRAKTGYIVNLSHNEFDSDITINGVNGLAKMSSHTSNRSNNQYNLGLGLTYSYNLIDINIDYQYYGESKKNSNYITALAKLSF</sequence>
<accession>A0A242NKE5</accession>
<dbReference type="Proteomes" id="UP000194800">
    <property type="component" value="Unassembled WGS sequence"/>
</dbReference>
<feature type="signal peptide" evidence="1">
    <location>
        <begin position="1"/>
        <end position="21"/>
    </location>
</feature>
<evidence type="ECO:0000313" key="5">
    <source>
        <dbReference type="Proteomes" id="UP000194800"/>
    </source>
</evidence>
<evidence type="ECO:0000313" key="3">
    <source>
        <dbReference type="EMBL" id="OTQ00363.1"/>
    </source>
</evidence>
<gene>
    <name evidence="4" type="ORF">B6C91_00430</name>
    <name evidence="3" type="ORF">B6D08_04410</name>
</gene>
<evidence type="ECO:0000313" key="4">
    <source>
        <dbReference type="EMBL" id="OTQ11987.1"/>
    </source>
</evidence>
<feature type="chain" id="PRO_5012421760" description="Autotransporter domain-containing protein" evidence="1">
    <location>
        <begin position="22"/>
        <end position="815"/>
    </location>
</feature>
<dbReference type="RefSeq" id="WP_086271436.1">
    <property type="nucleotide sequence ID" value="NZ_MZNE01000002.1"/>
</dbReference>
<reference evidence="5 6" key="1">
    <citation type="submission" date="2017-03" db="EMBL/GenBank/DDBJ databases">
        <title>Comparative genomics of honeybee gut symbionts reveal geographically distinct and subgroup specific antibiotic resistance.</title>
        <authorList>
            <person name="Ludvigsen J."/>
            <person name="Porcellato D."/>
            <person name="Labee-Lund T.M."/>
            <person name="Amdam G.V."/>
            <person name="Rudi K."/>
        </authorList>
    </citation>
    <scope>NUCLEOTIDE SEQUENCE [LARGE SCALE GENOMIC DNA]</scope>
    <source>
        <strain evidence="3 6">A-7-12</strain>
        <strain evidence="4 5">A-9-12</strain>
    </source>
</reference>
<organism evidence="3 6">
    <name type="scientific">Gilliamella apicola</name>
    <dbReference type="NCBI Taxonomy" id="1196095"/>
    <lineage>
        <taxon>Bacteria</taxon>
        <taxon>Pseudomonadati</taxon>
        <taxon>Pseudomonadota</taxon>
        <taxon>Gammaproteobacteria</taxon>
        <taxon>Orbales</taxon>
        <taxon>Orbaceae</taxon>
        <taxon>Gilliamella</taxon>
    </lineage>
</organism>
<dbReference type="NCBIfam" id="TIGR01414">
    <property type="entry name" value="autotrans_barl"/>
    <property type="match status" value="1"/>
</dbReference>
<evidence type="ECO:0000313" key="6">
    <source>
        <dbReference type="Proteomes" id="UP000194977"/>
    </source>
</evidence>